<dbReference type="GO" id="GO:0005930">
    <property type="term" value="C:axoneme"/>
    <property type="evidence" value="ECO:0007669"/>
    <property type="project" value="UniProtKB-SubCell"/>
</dbReference>
<evidence type="ECO:0000256" key="2">
    <source>
        <dbReference type="ARBA" id="ARBA00022490"/>
    </source>
</evidence>
<name>A0ABD2NTA2_9CUCU</name>
<keyword evidence="13" id="KW-1185">Reference proteome</keyword>
<proteinExistence type="inferred from homology"/>
<dbReference type="PANTHER" id="PTHR15454">
    <property type="entry name" value="NISCHARIN RELATED"/>
    <property type="match status" value="1"/>
</dbReference>
<dbReference type="PANTHER" id="PTHR15454:SF73">
    <property type="entry name" value="DYNEIN AXONEMAL LIGHT CHAIN 1"/>
    <property type="match status" value="1"/>
</dbReference>
<keyword evidence="8" id="KW-0206">Cytoskeleton</keyword>
<keyword evidence="7" id="KW-0505">Motor protein</keyword>
<accession>A0ABD2NTA2</accession>
<organism evidence="12 13">
    <name type="scientific">Cryptolaemus montrouzieri</name>
    <dbReference type="NCBI Taxonomy" id="559131"/>
    <lineage>
        <taxon>Eukaryota</taxon>
        <taxon>Metazoa</taxon>
        <taxon>Ecdysozoa</taxon>
        <taxon>Arthropoda</taxon>
        <taxon>Hexapoda</taxon>
        <taxon>Insecta</taxon>
        <taxon>Pterygota</taxon>
        <taxon>Neoptera</taxon>
        <taxon>Endopterygota</taxon>
        <taxon>Coleoptera</taxon>
        <taxon>Polyphaga</taxon>
        <taxon>Cucujiformia</taxon>
        <taxon>Coccinelloidea</taxon>
        <taxon>Coccinellidae</taxon>
        <taxon>Scymninae</taxon>
        <taxon>Scymnini</taxon>
        <taxon>Cryptolaemus</taxon>
    </lineage>
</organism>
<comment type="caution">
    <text evidence="12">The sequence shown here is derived from an EMBL/GenBank/DDBJ whole genome shotgun (WGS) entry which is preliminary data.</text>
</comment>
<keyword evidence="6" id="KW-0243">Dynein</keyword>
<dbReference type="EMBL" id="JABFTP020000144">
    <property type="protein sequence ID" value="KAL3281865.1"/>
    <property type="molecule type" value="Genomic_DNA"/>
</dbReference>
<keyword evidence="3" id="KW-0433">Leucine-rich repeat</keyword>
<comment type="similarity">
    <text evidence="10">Belongs to the dynein light chain LC1-type family.</text>
</comment>
<evidence type="ECO:0000256" key="7">
    <source>
        <dbReference type="ARBA" id="ARBA00023175"/>
    </source>
</evidence>
<dbReference type="InterPro" id="IPR001611">
    <property type="entry name" value="Leu-rich_rpt"/>
</dbReference>
<keyword evidence="2" id="KW-0963">Cytoplasm</keyword>
<evidence type="ECO:0000256" key="9">
    <source>
        <dbReference type="ARBA" id="ARBA00023273"/>
    </source>
</evidence>
<dbReference type="PROSITE" id="PS51450">
    <property type="entry name" value="LRR"/>
    <property type="match status" value="2"/>
</dbReference>
<dbReference type="AlphaFoldDB" id="A0ABD2NTA2"/>
<keyword evidence="9" id="KW-0966">Cell projection</keyword>
<evidence type="ECO:0000313" key="13">
    <source>
        <dbReference type="Proteomes" id="UP001516400"/>
    </source>
</evidence>
<evidence type="ECO:0000256" key="11">
    <source>
        <dbReference type="ARBA" id="ARBA00049760"/>
    </source>
</evidence>
<protein>
    <recommendedName>
        <fullName evidence="11">Dynein axonemal light chain 1</fullName>
    </recommendedName>
</protein>
<keyword evidence="5" id="KW-0677">Repeat</keyword>
<evidence type="ECO:0000256" key="3">
    <source>
        <dbReference type="ARBA" id="ARBA00022614"/>
    </source>
</evidence>
<comment type="subcellular location">
    <subcellularLocation>
        <location evidence="1">Cytoplasm</location>
        <location evidence="1">Cytoskeleton</location>
        <location evidence="1">Cilium axoneme</location>
    </subcellularLocation>
</comment>
<evidence type="ECO:0000256" key="5">
    <source>
        <dbReference type="ARBA" id="ARBA00022737"/>
    </source>
</evidence>
<dbReference type="Proteomes" id="UP001516400">
    <property type="component" value="Unassembled WGS sequence"/>
</dbReference>
<evidence type="ECO:0000256" key="8">
    <source>
        <dbReference type="ARBA" id="ARBA00023212"/>
    </source>
</evidence>
<dbReference type="SUPFAM" id="SSF52058">
    <property type="entry name" value="L domain-like"/>
    <property type="match status" value="1"/>
</dbReference>
<evidence type="ECO:0000256" key="1">
    <source>
        <dbReference type="ARBA" id="ARBA00004430"/>
    </source>
</evidence>
<keyword evidence="4" id="KW-0493">Microtubule</keyword>
<dbReference type="FunFam" id="3.80.10.10:FF:000049">
    <property type="entry name" value="Dynein light chain 1"/>
    <property type="match status" value="1"/>
</dbReference>
<evidence type="ECO:0000313" key="12">
    <source>
        <dbReference type="EMBL" id="KAL3281865.1"/>
    </source>
</evidence>
<gene>
    <name evidence="12" type="ORF">HHI36_005070</name>
</gene>
<evidence type="ECO:0000256" key="6">
    <source>
        <dbReference type="ARBA" id="ARBA00023017"/>
    </source>
</evidence>
<reference evidence="12 13" key="1">
    <citation type="journal article" date="2021" name="BMC Biol.">
        <title>Horizontally acquired antibacterial genes associated with adaptive radiation of ladybird beetles.</title>
        <authorList>
            <person name="Li H.S."/>
            <person name="Tang X.F."/>
            <person name="Huang Y.H."/>
            <person name="Xu Z.Y."/>
            <person name="Chen M.L."/>
            <person name="Du X.Y."/>
            <person name="Qiu B.Y."/>
            <person name="Chen P.T."/>
            <person name="Zhang W."/>
            <person name="Slipinski A."/>
            <person name="Escalona H.E."/>
            <person name="Waterhouse R.M."/>
            <person name="Zwick A."/>
            <person name="Pang H."/>
        </authorList>
    </citation>
    <scope>NUCLEOTIDE SEQUENCE [LARGE SCALE GENOMIC DNA]</scope>
    <source>
        <strain evidence="12">SYSU2018</strain>
    </source>
</reference>
<evidence type="ECO:0000256" key="10">
    <source>
        <dbReference type="ARBA" id="ARBA00049659"/>
    </source>
</evidence>
<dbReference type="Gene3D" id="3.80.10.10">
    <property type="entry name" value="Ribonuclease Inhibitor"/>
    <property type="match status" value="1"/>
</dbReference>
<evidence type="ECO:0000256" key="4">
    <source>
        <dbReference type="ARBA" id="ARBA00022701"/>
    </source>
</evidence>
<dbReference type="GO" id="GO:0030286">
    <property type="term" value="C:dynein complex"/>
    <property type="evidence" value="ECO:0007669"/>
    <property type="project" value="UniProtKB-KW"/>
</dbReference>
<dbReference type="SMART" id="SM00365">
    <property type="entry name" value="LRR_SD22"/>
    <property type="match status" value="4"/>
</dbReference>
<dbReference type="GO" id="GO:0005874">
    <property type="term" value="C:microtubule"/>
    <property type="evidence" value="ECO:0007669"/>
    <property type="project" value="UniProtKB-KW"/>
</dbReference>
<sequence>MARATTIKDAIKRWEEAHSGENIAEAEVVEWQLQMPPIERMDNSLSILVKCRKLSISTNCIDKITGLNSLKNLQILSLARNQIKTFHGLEVVANTLEQLWISYNLIEKMKGIEEMKKLRVLYMTNNLVKDWNEFLKLQELPLLEDLTFVGNPLYESFADSKIWFKKYLKFYHIYRNWKENQLSQKNEKSLK</sequence>
<dbReference type="InterPro" id="IPR032675">
    <property type="entry name" value="LRR_dom_sf"/>
</dbReference>